<proteinExistence type="predicted"/>
<dbReference type="EMBL" id="NPDX01000001">
    <property type="protein sequence ID" value="PJZ84707.1"/>
    <property type="molecule type" value="Genomic_DNA"/>
</dbReference>
<dbReference type="InterPro" id="IPR003587">
    <property type="entry name" value="Hint_dom_N"/>
</dbReference>
<gene>
    <name evidence="2" type="ORF">CH364_00005</name>
</gene>
<name>A0A2N0AKC2_9LEPT</name>
<evidence type="ECO:0000259" key="1">
    <source>
        <dbReference type="SMART" id="SM00306"/>
    </source>
</evidence>
<dbReference type="PROSITE" id="PS50817">
    <property type="entry name" value="INTEIN_N_TER"/>
    <property type="match status" value="1"/>
</dbReference>
<keyword evidence="3" id="KW-1185">Reference proteome</keyword>
<feature type="domain" description="Hint" evidence="1">
    <location>
        <begin position="284"/>
        <end position="391"/>
    </location>
</feature>
<dbReference type="InterPro" id="IPR006141">
    <property type="entry name" value="Intein_N"/>
</dbReference>
<accession>A0A2N0AKC2</accession>
<evidence type="ECO:0000313" key="2">
    <source>
        <dbReference type="EMBL" id="PJZ84707.1"/>
    </source>
</evidence>
<reference evidence="2 3" key="1">
    <citation type="submission" date="2017-07" db="EMBL/GenBank/DDBJ databases">
        <title>Leptospira spp. isolated from tropical soils.</title>
        <authorList>
            <person name="Thibeaux R."/>
            <person name="Iraola G."/>
            <person name="Ferres I."/>
            <person name="Bierque E."/>
            <person name="Girault D."/>
            <person name="Soupe-Gilbert M.-E."/>
            <person name="Picardeau M."/>
            <person name="Goarant C."/>
        </authorList>
    </citation>
    <scope>NUCLEOTIDE SEQUENCE [LARGE SCALE GENOMIC DNA]</scope>
    <source>
        <strain evidence="2 3">FH2-B-A1</strain>
    </source>
</reference>
<dbReference type="AlphaFoldDB" id="A0A2N0AKC2"/>
<dbReference type="SUPFAM" id="SSF51294">
    <property type="entry name" value="Hedgehog/intein (Hint) domain"/>
    <property type="match status" value="1"/>
</dbReference>
<dbReference type="InterPro" id="IPR036844">
    <property type="entry name" value="Hint_dom_sf"/>
</dbReference>
<comment type="caution">
    <text evidence="2">The sequence shown here is derived from an EMBL/GenBank/DDBJ whole genome shotgun (WGS) entry which is preliminary data.</text>
</comment>
<dbReference type="SMART" id="SM00306">
    <property type="entry name" value="HintN"/>
    <property type="match status" value="1"/>
</dbReference>
<dbReference type="Proteomes" id="UP000232145">
    <property type="component" value="Unassembled WGS sequence"/>
</dbReference>
<dbReference type="CDD" id="cd00081">
    <property type="entry name" value="Hint"/>
    <property type="match status" value="1"/>
</dbReference>
<evidence type="ECO:0000313" key="3">
    <source>
        <dbReference type="Proteomes" id="UP000232145"/>
    </source>
</evidence>
<sequence length="688" mass="75135">MKLAGFSAGVSYTQNGGFGANVGYEFGGNNVLSGLGLNLNYSQSGGFGGGISYSKKTEGGTTVTGGLNYSKDAGVGASLNAQKKMDASDAYTATVTGGVSFSQKQGFGASLDASIEKVAEKTPPGQTPPPKPQFQSFSQMDMGLSFNQKEGFSASVGFDGVNALSYNQNTGLSGNTNFGVDLRKKYIQDEIDDEVKENKKVAAEKEAEYLAAIAKENGWEGLPPEEIAKRQKKKILDDPNAEKGGSRHGILENVIGDIVDDVKTSLGYVSSDLVEQVDGKFRVRTCFVAGTKVHTKDGLKNIEDIQVGDVVLSKSDETGEVSYRKVVNTFIRQTDAIYSVSFADGTILETTWNHPFRVKKQGHALEKFSIETTDWVQAKDLHPGDVALGADGRELVVTDITIDERVETVYNFEVDEYHTYFVGEVGVWVHNNDNTYTEDSVDAFYGKSQEENDLAKQLKDSKLKLETMQKNGEITEQQKKLAILNLETVQASADGDTEKLLEIDKKIKEITSDTVDKFQNLIDLDLYSESEKLQIRQLIYQGVVYDSLSYKLGGTGYKEGIDCTHYGQLLSNNTGKPHKFVQTKDFESSTEIKENFSLVTKGTFKEVYDSKNKTLLKPGDRIITYGKNTGGNPSGHDVTFLGFNKKGKPIVTQSTGGGVRPAGVDGSFSAYKDSDGVDTWVYRYKAKK</sequence>
<dbReference type="Gene3D" id="2.170.16.10">
    <property type="entry name" value="Hedgehog/Intein (Hint) domain"/>
    <property type="match status" value="1"/>
</dbReference>
<dbReference type="GO" id="GO:0016539">
    <property type="term" value="P:intein-mediated protein splicing"/>
    <property type="evidence" value="ECO:0007669"/>
    <property type="project" value="InterPro"/>
</dbReference>
<dbReference type="Pfam" id="PF07591">
    <property type="entry name" value="PT-HINT"/>
    <property type="match status" value="1"/>
</dbReference>
<protein>
    <recommendedName>
        <fullName evidence="1">Hint domain-containing protein</fullName>
    </recommendedName>
</protein>
<organism evidence="2 3">
    <name type="scientific">Leptospira harrisiae</name>
    <dbReference type="NCBI Taxonomy" id="2023189"/>
    <lineage>
        <taxon>Bacteria</taxon>
        <taxon>Pseudomonadati</taxon>
        <taxon>Spirochaetota</taxon>
        <taxon>Spirochaetia</taxon>
        <taxon>Leptospirales</taxon>
        <taxon>Leptospiraceae</taxon>
        <taxon>Leptospira</taxon>
    </lineage>
</organism>